<evidence type="ECO:0000256" key="1">
    <source>
        <dbReference type="SAM" id="Coils"/>
    </source>
</evidence>
<dbReference type="EMBL" id="WUAV01000004">
    <property type="protein sequence ID" value="KAF1759536.1"/>
    <property type="molecule type" value="Genomic_DNA"/>
</dbReference>
<accession>A0A6A5GY74</accession>
<dbReference type="KEGG" id="crq:GCK72_016003"/>
<dbReference type="AlphaFoldDB" id="A0A6A5GY74"/>
<dbReference type="RefSeq" id="XP_003095034.2">
    <property type="nucleotide sequence ID" value="XM_003094986.2"/>
</dbReference>
<dbReference type="GeneID" id="9806460"/>
<sequence>MSLDQHQMQRFEEMSTAMLGEMAAKLEKTREMLKEIVGAEENVEMPCSEEPEDLIAVISRIIAEKDAEIQYLKDLKTNPGAAIDSKMNAYLSIIQTQLLSQNESVQAEKLKKYKARLQTKNVKIRELRNENKDLNEKLVEGKKKFIDKENKLEADIEKKNNLIQKLATGMQDYMKSTTANRKEFEEDIEELTENLQEAEDEIEKMQVEARERDERLKEAKEQVKKESARIEEMKVELKETKAQLKECLDDMRMMKKEQKEAELKREKKEKEIEDLMYIKYLSKVNDTPPTPQQLPPPSVLSPRQQQCQTNYLSITKEFPDALRLVDISQLVDMIWDGMTMDDLRNTLMRVRKEAEQREAENKGMKSSDF</sequence>
<name>A0A6A5GY74_CAERE</name>
<feature type="coiled-coil region" evidence="1">
    <location>
        <begin position="174"/>
        <end position="278"/>
    </location>
</feature>
<proteinExistence type="predicted"/>
<dbReference type="Proteomes" id="UP000483820">
    <property type="component" value="Chromosome IV"/>
</dbReference>
<keyword evidence="1" id="KW-0175">Coiled coil</keyword>
<dbReference type="CTD" id="9806460"/>
<evidence type="ECO:0000313" key="2">
    <source>
        <dbReference type="EMBL" id="KAF1759536.1"/>
    </source>
</evidence>
<organism evidence="2 3">
    <name type="scientific">Caenorhabditis remanei</name>
    <name type="common">Caenorhabditis vulgaris</name>
    <dbReference type="NCBI Taxonomy" id="31234"/>
    <lineage>
        <taxon>Eukaryota</taxon>
        <taxon>Metazoa</taxon>
        <taxon>Ecdysozoa</taxon>
        <taxon>Nematoda</taxon>
        <taxon>Chromadorea</taxon>
        <taxon>Rhabditida</taxon>
        <taxon>Rhabditina</taxon>
        <taxon>Rhabditomorpha</taxon>
        <taxon>Rhabditoidea</taxon>
        <taxon>Rhabditidae</taxon>
        <taxon>Peloderinae</taxon>
        <taxon>Caenorhabditis</taxon>
    </lineage>
</organism>
<feature type="coiled-coil region" evidence="1">
    <location>
        <begin position="110"/>
        <end position="144"/>
    </location>
</feature>
<comment type="caution">
    <text evidence="2">The sequence shown here is derived from an EMBL/GenBank/DDBJ whole genome shotgun (WGS) entry which is preliminary data.</text>
</comment>
<protein>
    <submittedName>
        <fullName evidence="2">Uncharacterized protein</fullName>
    </submittedName>
</protein>
<gene>
    <name evidence="2" type="ORF">GCK72_016003</name>
</gene>
<evidence type="ECO:0000313" key="3">
    <source>
        <dbReference type="Proteomes" id="UP000483820"/>
    </source>
</evidence>
<reference evidence="2 3" key="1">
    <citation type="submission" date="2019-12" db="EMBL/GenBank/DDBJ databases">
        <title>Chromosome-level assembly of the Caenorhabditis remanei genome.</title>
        <authorList>
            <person name="Teterina A.A."/>
            <person name="Willis J.H."/>
            <person name="Phillips P.C."/>
        </authorList>
    </citation>
    <scope>NUCLEOTIDE SEQUENCE [LARGE SCALE GENOMIC DNA]</scope>
    <source>
        <strain evidence="2 3">PX506</strain>
        <tissue evidence="2">Whole organism</tissue>
    </source>
</reference>